<evidence type="ECO:0000313" key="3">
    <source>
        <dbReference type="EMBL" id="RGP89883.1"/>
    </source>
</evidence>
<dbReference type="Gene3D" id="1.10.530.10">
    <property type="match status" value="1"/>
</dbReference>
<evidence type="ECO:0000259" key="2">
    <source>
        <dbReference type="Pfam" id="PF01464"/>
    </source>
</evidence>
<feature type="domain" description="Transglycosylase SLT" evidence="2">
    <location>
        <begin position="31"/>
        <end position="145"/>
    </location>
</feature>
<evidence type="ECO:0000313" key="4">
    <source>
        <dbReference type="Proteomes" id="UP000266701"/>
    </source>
</evidence>
<dbReference type="RefSeq" id="WP_114729307.1">
    <property type="nucleotide sequence ID" value="NZ_JACTGM010000015.1"/>
</dbReference>
<dbReference type="Pfam" id="PF01464">
    <property type="entry name" value="SLT"/>
    <property type="match status" value="1"/>
</dbReference>
<dbReference type="CDD" id="cd13400">
    <property type="entry name" value="LT_IagB-like"/>
    <property type="match status" value="1"/>
</dbReference>
<comment type="caution">
    <text evidence="3">The sequence shown here is derived from an EMBL/GenBank/DDBJ whole genome shotgun (WGS) entry which is preliminary data.</text>
</comment>
<evidence type="ECO:0000256" key="1">
    <source>
        <dbReference type="SAM" id="SignalP"/>
    </source>
</evidence>
<dbReference type="InterPro" id="IPR008258">
    <property type="entry name" value="Transglycosylase_SLT_dom_1"/>
</dbReference>
<dbReference type="EMBL" id="MCBA01000067">
    <property type="protein sequence ID" value="RGP89883.1"/>
    <property type="molecule type" value="Genomic_DNA"/>
</dbReference>
<dbReference type="SUPFAM" id="SSF53955">
    <property type="entry name" value="Lysozyme-like"/>
    <property type="match status" value="1"/>
</dbReference>
<proteinExistence type="predicted"/>
<gene>
    <name evidence="3" type="ORF">BC353_10000</name>
</gene>
<protein>
    <recommendedName>
        <fullName evidence="2">Transglycosylase SLT domain-containing protein</fullName>
    </recommendedName>
</protein>
<keyword evidence="1" id="KW-0732">Signal</keyword>
<feature type="chain" id="PRO_5030071448" description="Transglycosylase SLT domain-containing protein" evidence="1">
    <location>
        <begin position="22"/>
        <end position="162"/>
    </location>
</feature>
<sequence>MRFAKKAISSVVLLIAFPSFAIDCDKYWEYYDGAGKQFNIDPFLLKAVCIKESQETPGAVNKKNRDMSIDYGACQINSFWTDLFENKFSVPMKEVEQSARTSIFAGAYVLAYNFNLKGKNLNSLGAYNVGWRKEDQKVRDRYAREVIQLRNKIAVKCRKDKG</sequence>
<accession>A0A395U164</accession>
<name>A0A395U164_VIBCL</name>
<dbReference type="Proteomes" id="UP000266701">
    <property type="component" value="Unassembled WGS sequence"/>
</dbReference>
<feature type="signal peptide" evidence="1">
    <location>
        <begin position="1"/>
        <end position="21"/>
    </location>
</feature>
<organism evidence="3 4">
    <name type="scientific">Vibrio cholerae</name>
    <dbReference type="NCBI Taxonomy" id="666"/>
    <lineage>
        <taxon>Bacteria</taxon>
        <taxon>Pseudomonadati</taxon>
        <taxon>Pseudomonadota</taxon>
        <taxon>Gammaproteobacteria</taxon>
        <taxon>Vibrionales</taxon>
        <taxon>Vibrionaceae</taxon>
        <taxon>Vibrio</taxon>
    </lineage>
</organism>
<reference evidence="3 4" key="1">
    <citation type="journal article" date="2017" name="Emerg. Infect. Dis.">
        <title>Carbapenemase VCC-1-Producing Vibrio cholerae in Coastal Waters of Germany.</title>
        <authorList>
            <person name="Hammerl J.A."/>
            <person name="Jackel C."/>
            <person name="Bortolaia V."/>
            <person name="Schwartz K."/>
            <person name="Bier N."/>
            <person name="Hendriksen R.S."/>
            <person name="Guerra B."/>
            <person name="Strauch E."/>
        </authorList>
    </citation>
    <scope>NUCLEOTIDE SEQUENCE [LARGE SCALE GENOMIC DNA]</scope>
    <source>
        <strain evidence="3 4">VN-2825</strain>
    </source>
</reference>
<dbReference type="InterPro" id="IPR023346">
    <property type="entry name" value="Lysozyme-like_dom_sf"/>
</dbReference>
<dbReference type="AlphaFoldDB" id="A0A395U164"/>